<feature type="chain" id="PRO_5014721559" evidence="1">
    <location>
        <begin position="21"/>
        <end position="54"/>
    </location>
</feature>
<keyword evidence="1" id="KW-0732">Signal</keyword>
<comment type="caution">
    <text evidence="2">The sequence shown here is derived from an EMBL/GenBank/DDBJ whole genome shotgun (WGS) entry which is preliminary data.</text>
</comment>
<reference evidence="2 3" key="1">
    <citation type="submission" date="2017-11" db="EMBL/GenBank/DDBJ databases">
        <title>Genomic Encyclopedia of Archaeal and Bacterial Type Strains, Phase II (KMG-II): From Individual Species to Whole Genera.</title>
        <authorList>
            <person name="Goeker M."/>
        </authorList>
    </citation>
    <scope>NUCLEOTIDE SEQUENCE [LARGE SCALE GENOMIC DNA]</scope>
    <source>
        <strain evidence="2 3">DSM 29128</strain>
    </source>
</reference>
<gene>
    <name evidence="2" type="ORF">BC777_2838</name>
</gene>
<accession>A0A2M8W6A8</accession>
<evidence type="ECO:0000256" key="1">
    <source>
        <dbReference type="SAM" id="SignalP"/>
    </source>
</evidence>
<keyword evidence="3" id="KW-1185">Reference proteome</keyword>
<evidence type="ECO:0000313" key="2">
    <source>
        <dbReference type="EMBL" id="PJI86468.1"/>
    </source>
</evidence>
<dbReference type="AlphaFoldDB" id="A0A2M8W6A8"/>
<feature type="signal peptide" evidence="1">
    <location>
        <begin position="1"/>
        <end position="20"/>
    </location>
</feature>
<evidence type="ECO:0000313" key="3">
    <source>
        <dbReference type="Proteomes" id="UP000228531"/>
    </source>
</evidence>
<dbReference type="Proteomes" id="UP000228531">
    <property type="component" value="Unassembled WGS sequence"/>
</dbReference>
<dbReference type="EMBL" id="PGTY01000002">
    <property type="protein sequence ID" value="PJI86468.1"/>
    <property type="molecule type" value="Genomic_DNA"/>
</dbReference>
<proteinExistence type="predicted"/>
<sequence>MRALIITILVIFATFTQASAQTIPVTPTLTYPEPGTFCGLLKLCPNDDVSPRSD</sequence>
<name>A0A2M8W6A8_9RHOB</name>
<protein>
    <submittedName>
        <fullName evidence="2">Uncharacterized protein</fullName>
    </submittedName>
</protein>
<organism evidence="2 3">
    <name type="scientific">Yoonia maricola</name>
    <dbReference type="NCBI Taxonomy" id="420999"/>
    <lineage>
        <taxon>Bacteria</taxon>
        <taxon>Pseudomonadati</taxon>
        <taxon>Pseudomonadota</taxon>
        <taxon>Alphaproteobacteria</taxon>
        <taxon>Rhodobacterales</taxon>
        <taxon>Paracoccaceae</taxon>
        <taxon>Yoonia</taxon>
    </lineage>
</organism>